<dbReference type="GeneTree" id="ENSGT00390000000367"/>
<dbReference type="Pfam" id="PF15008">
    <property type="entry name" value="DUF4518"/>
    <property type="match status" value="1"/>
</dbReference>
<dbReference type="OrthoDB" id="6407068at2759"/>
<dbReference type="Proteomes" id="UP000002280">
    <property type="component" value="Chromosome 7"/>
</dbReference>
<dbReference type="Ensembl" id="ENSMODT00000021513.4">
    <property type="protein sequence ID" value="ENSMODP00000021140.3"/>
    <property type="gene ID" value="ENSMODG00000016949.4"/>
</dbReference>
<evidence type="ECO:0000313" key="3">
    <source>
        <dbReference type="Proteomes" id="UP000002280"/>
    </source>
</evidence>
<sequence>MARREGRRDETSTSGYSCQGGHRSSWAGDVPPHPLPGGNMSGLNMMELEGCRDLLGLIETPDILALCDTITNRLVQPQNRQDAIRAILAYSQSAEELLKRKKVHREIIFKYLATKGIIVPPASEKHNLIQYAKNHWNKELNLVNETWESVSKTDIIRSEQEKGEKEYEQFDECYKLGEEFCQWFFELLNSQNPLFGPPQEQWGPQHFWDDVKLKFCYNTSEQNVIDYYGSELVSLRLLSLVKEEFLFLNPNLDCNGLKCVATPHGLVIVAVAGTVHRGSVCLGIFEQVFGLIRSPFLVNTWKIKFVNLRIVGQNSIESGVTVEKPSNTLGCSAGEPYNGNGTTCSRNEALLTETSALCGGNENQAPCRKNEASFHACQLELTNPPKQ</sequence>
<evidence type="ECO:0000313" key="2">
    <source>
        <dbReference type="Ensembl" id="ENSMODP00000021140.3"/>
    </source>
</evidence>
<feature type="compositionally biased region" description="Basic and acidic residues" evidence="1">
    <location>
        <begin position="1"/>
        <end position="11"/>
    </location>
</feature>
<dbReference type="SUPFAM" id="SSF54427">
    <property type="entry name" value="NTF2-like"/>
    <property type="match status" value="1"/>
</dbReference>
<dbReference type="PANTHER" id="PTHR21084">
    <property type="entry name" value="DENSE INCISORS"/>
    <property type="match status" value="1"/>
</dbReference>
<evidence type="ECO:0000256" key="1">
    <source>
        <dbReference type="SAM" id="MobiDB-lite"/>
    </source>
</evidence>
<dbReference type="STRING" id="13616.ENSMODP00000021140"/>
<organism evidence="2 3">
    <name type="scientific">Monodelphis domestica</name>
    <name type="common">Gray short-tailed opossum</name>
    <dbReference type="NCBI Taxonomy" id="13616"/>
    <lineage>
        <taxon>Eukaryota</taxon>
        <taxon>Metazoa</taxon>
        <taxon>Chordata</taxon>
        <taxon>Craniata</taxon>
        <taxon>Vertebrata</taxon>
        <taxon>Euteleostomi</taxon>
        <taxon>Mammalia</taxon>
        <taxon>Metatheria</taxon>
        <taxon>Didelphimorphia</taxon>
        <taxon>Didelphidae</taxon>
        <taxon>Monodelphis</taxon>
    </lineage>
</organism>
<name>F6V6H7_MONDO</name>
<gene>
    <name evidence="2" type="primary">C3orf38</name>
</gene>
<dbReference type="eggNOG" id="ENOG502RKN5">
    <property type="taxonomic scope" value="Eukaryota"/>
</dbReference>
<dbReference type="FunCoup" id="F6V6H7">
    <property type="interactions" value="2686"/>
</dbReference>
<dbReference type="InterPro" id="IPR032710">
    <property type="entry name" value="NTF2-like_dom_sf"/>
</dbReference>
<dbReference type="GO" id="GO:0005634">
    <property type="term" value="C:nucleus"/>
    <property type="evidence" value="ECO:0007669"/>
    <property type="project" value="Ensembl"/>
</dbReference>
<reference evidence="2" key="3">
    <citation type="submission" date="2025-09" db="UniProtKB">
        <authorList>
            <consortium name="Ensembl"/>
        </authorList>
    </citation>
    <scope>IDENTIFICATION</scope>
</reference>
<dbReference type="Bgee" id="ENSMODG00000016949">
    <property type="expression patterns" value="Expressed in ovary and 20 other cell types or tissues"/>
</dbReference>
<feature type="region of interest" description="Disordered" evidence="1">
    <location>
        <begin position="1"/>
        <end position="38"/>
    </location>
</feature>
<dbReference type="AlphaFoldDB" id="F6V6H7"/>
<reference evidence="2 3" key="1">
    <citation type="journal article" date="2007" name="Nature">
        <title>Genome of the marsupial Monodelphis domestica reveals innovation in non-coding sequences.</title>
        <authorList>
            <person name="Mikkelsen T.S."/>
            <person name="Wakefield M.J."/>
            <person name="Aken B."/>
            <person name="Amemiya C.T."/>
            <person name="Chang J.L."/>
            <person name="Duke S."/>
            <person name="Garber M."/>
            <person name="Gentles A.J."/>
            <person name="Goodstadt L."/>
            <person name="Heger A."/>
            <person name="Jurka J."/>
            <person name="Kamal M."/>
            <person name="Mauceli E."/>
            <person name="Searle S.M."/>
            <person name="Sharpe T."/>
            <person name="Baker M.L."/>
            <person name="Batzer M.A."/>
            <person name="Benos P.V."/>
            <person name="Belov K."/>
            <person name="Clamp M."/>
            <person name="Cook A."/>
            <person name="Cuff J."/>
            <person name="Das R."/>
            <person name="Davidow L."/>
            <person name="Deakin J.E."/>
            <person name="Fazzari M.J."/>
            <person name="Glass J.L."/>
            <person name="Grabherr M."/>
            <person name="Greally J.M."/>
            <person name="Gu W."/>
            <person name="Hore T.A."/>
            <person name="Huttley G.A."/>
            <person name="Kleber M."/>
            <person name="Jirtle R.L."/>
            <person name="Koina E."/>
            <person name="Lee J.T."/>
            <person name="Mahony S."/>
            <person name="Marra M.A."/>
            <person name="Miller R.D."/>
            <person name="Nicholls R.D."/>
            <person name="Oda M."/>
            <person name="Papenfuss A.T."/>
            <person name="Parra Z.E."/>
            <person name="Pollock D.D."/>
            <person name="Ray D.A."/>
            <person name="Schein J.E."/>
            <person name="Speed T.P."/>
            <person name="Thompson K."/>
            <person name="VandeBerg J.L."/>
            <person name="Wade C.M."/>
            <person name="Walker J.A."/>
            <person name="Waters P.D."/>
            <person name="Webber C."/>
            <person name="Weidman J.R."/>
            <person name="Xie X."/>
            <person name="Zody M.C."/>
            <person name="Baldwin J."/>
            <person name="Abdouelleil A."/>
            <person name="Abdulkadir J."/>
            <person name="Abebe A."/>
            <person name="Abera B."/>
            <person name="Abreu J."/>
            <person name="Acer S.C."/>
            <person name="Aftuck L."/>
            <person name="Alexander A."/>
            <person name="An P."/>
            <person name="Anderson E."/>
            <person name="Anderson S."/>
            <person name="Arachi H."/>
            <person name="Azer M."/>
            <person name="Bachantsang P."/>
            <person name="Barry A."/>
            <person name="Bayul T."/>
            <person name="Berlin A."/>
            <person name="Bessette D."/>
            <person name="Bloom T."/>
            <person name="Bloom T."/>
            <person name="Boguslavskiy L."/>
            <person name="Bonnet C."/>
            <person name="Boukhgalter B."/>
            <person name="Bourzgui I."/>
            <person name="Brown A."/>
            <person name="Cahill P."/>
            <person name="Channer S."/>
            <person name="Cheshatsang Y."/>
            <person name="Chuda L."/>
            <person name="Citroen M."/>
            <person name="Collymore A."/>
            <person name="Cooke P."/>
            <person name="Costello M."/>
            <person name="D'Aco K."/>
            <person name="Daza R."/>
            <person name="De Haan G."/>
            <person name="DeGray S."/>
            <person name="DeMaso C."/>
            <person name="Dhargay N."/>
            <person name="Dooley K."/>
            <person name="Dooley E."/>
            <person name="Doricent M."/>
            <person name="Dorje P."/>
            <person name="Dorjee K."/>
            <person name="Dupes A."/>
            <person name="Elong R."/>
            <person name="Falk J."/>
            <person name="Farina A."/>
            <person name="Faro S."/>
            <person name="Ferguson D."/>
            <person name="Fisher S."/>
            <person name="Foley C.D."/>
            <person name="Franke A."/>
            <person name="Friedrich D."/>
            <person name="Gadbois L."/>
            <person name="Gearin G."/>
            <person name="Gearin C.R."/>
            <person name="Giannoukos G."/>
            <person name="Goode T."/>
            <person name="Graham J."/>
            <person name="Grandbois E."/>
            <person name="Grewal S."/>
            <person name="Gyaltsen K."/>
            <person name="Hafez N."/>
            <person name="Hagos B."/>
            <person name="Hall J."/>
            <person name="Henson C."/>
            <person name="Hollinger A."/>
            <person name="Honan T."/>
            <person name="Huard M.D."/>
            <person name="Hughes L."/>
            <person name="Hurhula B."/>
            <person name="Husby M.E."/>
            <person name="Kamat A."/>
            <person name="Kanga B."/>
            <person name="Kashin S."/>
            <person name="Khazanovich D."/>
            <person name="Kisner P."/>
            <person name="Lance K."/>
            <person name="Lara M."/>
            <person name="Lee W."/>
            <person name="Lennon N."/>
            <person name="Letendre F."/>
            <person name="LeVine R."/>
            <person name="Lipovsky A."/>
            <person name="Liu X."/>
            <person name="Liu J."/>
            <person name="Liu S."/>
            <person name="Lokyitsang T."/>
            <person name="Lokyitsang Y."/>
            <person name="Lubonja R."/>
            <person name="Lui A."/>
            <person name="MacDonald P."/>
            <person name="Magnisalis V."/>
            <person name="Maru K."/>
            <person name="Matthews C."/>
            <person name="McCusker W."/>
            <person name="McDonough S."/>
            <person name="Mehta T."/>
            <person name="Meldrim J."/>
            <person name="Meneus L."/>
            <person name="Mihai O."/>
            <person name="Mihalev A."/>
            <person name="Mihova T."/>
            <person name="Mittelman R."/>
            <person name="Mlenga V."/>
            <person name="Montmayeur A."/>
            <person name="Mulrain L."/>
            <person name="Navidi A."/>
            <person name="Naylor J."/>
            <person name="Negash T."/>
            <person name="Nguyen T."/>
            <person name="Nguyen N."/>
            <person name="Nicol R."/>
            <person name="Norbu C."/>
            <person name="Norbu N."/>
            <person name="Novod N."/>
            <person name="O'Neill B."/>
            <person name="Osman S."/>
            <person name="Markiewicz E."/>
            <person name="Oyono O.L."/>
            <person name="Patti C."/>
            <person name="Phunkhang P."/>
            <person name="Pierre F."/>
            <person name="Priest M."/>
            <person name="Raghuraman S."/>
            <person name="Rege F."/>
            <person name="Reyes R."/>
            <person name="Rise C."/>
            <person name="Rogov P."/>
            <person name="Ross K."/>
            <person name="Ryan E."/>
            <person name="Settipalli S."/>
            <person name="Shea T."/>
            <person name="Sherpa N."/>
            <person name="Shi L."/>
            <person name="Shih D."/>
            <person name="Sparrow T."/>
            <person name="Spaulding J."/>
            <person name="Stalker J."/>
            <person name="Stange-Thomann N."/>
            <person name="Stavropoulos S."/>
            <person name="Stone C."/>
            <person name="Strader C."/>
            <person name="Tesfaye S."/>
            <person name="Thomson T."/>
            <person name="Thoulutsang Y."/>
            <person name="Thoulutsang D."/>
            <person name="Topham K."/>
            <person name="Topping I."/>
            <person name="Tsamla T."/>
            <person name="Vassiliev H."/>
            <person name="Vo A."/>
            <person name="Wangchuk T."/>
            <person name="Wangdi T."/>
            <person name="Weiand M."/>
            <person name="Wilkinson J."/>
            <person name="Wilson A."/>
            <person name="Yadav S."/>
            <person name="Young G."/>
            <person name="Yu Q."/>
            <person name="Zembek L."/>
            <person name="Zhong D."/>
            <person name="Zimmer A."/>
            <person name="Zwirko Z."/>
            <person name="Jaffe D.B."/>
            <person name="Alvarez P."/>
            <person name="Brockman W."/>
            <person name="Butler J."/>
            <person name="Chin C."/>
            <person name="Gnerre S."/>
            <person name="MacCallum I."/>
            <person name="Graves J.A."/>
            <person name="Ponting C.P."/>
            <person name="Breen M."/>
            <person name="Samollow P.B."/>
            <person name="Lander E.S."/>
            <person name="Lindblad-Toh K."/>
        </authorList>
    </citation>
    <scope>NUCLEOTIDE SEQUENCE [LARGE SCALE GENOMIC DNA]</scope>
</reference>
<dbReference type="GO" id="GO:0043065">
    <property type="term" value="P:positive regulation of apoptotic process"/>
    <property type="evidence" value="ECO:0007669"/>
    <property type="project" value="Ensembl"/>
</dbReference>
<dbReference type="OMA" id="AKEYWCE"/>
<dbReference type="InParanoid" id="F6V6H7"/>
<dbReference type="InterPro" id="IPR026698">
    <property type="entry name" value="UPF_C3orf38"/>
</dbReference>
<dbReference type="PANTHER" id="PTHR21084:SF1">
    <property type="entry name" value="DENSE INCISORS"/>
    <property type="match status" value="1"/>
</dbReference>
<reference evidence="2" key="2">
    <citation type="submission" date="2025-08" db="UniProtKB">
        <authorList>
            <consortium name="Ensembl"/>
        </authorList>
    </citation>
    <scope>IDENTIFICATION</scope>
</reference>
<dbReference type="KEGG" id="mdo:100030585"/>
<protein>
    <submittedName>
        <fullName evidence="2">Chromosome 3 open reading frame 38</fullName>
    </submittedName>
</protein>
<proteinExistence type="predicted"/>
<keyword evidence="3" id="KW-1185">Reference proteome</keyword>
<dbReference type="HOGENOM" id="CLU_060119_0_0_1"/>
<accession>F6V6H7</accession>